<feature type="compositionally biased region" description="Basic and acidic residues" evidence="5">
    <location>
        <begin position="14"/>
        <end position="23"/>
    </location>
</feature>
<dbReference type="Proteomes" id="UP000237271">
    <property type="component" value="Unassembled WGS sequence"/>
</dbReference>
<evidence type="ECO:0000256" key="2">
    <source>
        <dbReference type="ARBA" id="ARBA00009540"/>
    </source>
</evidence>
<dbReference type="PANTHER" id="PTHR23354:SF62">
    <property type="entry name" value="MUSTARD, ISOFORM V"/>
    <property type="match status" value="1"/>
</dbReference>
<evidence type="ECO:0000256" key="3">
    <source>
        <dbReference type="ARBA" id="ARBA00023128"/>
    </source>
</evidence>
<comment type="caution">
    <text evidence="7">The sequence shown here is derived from an EMBL/GenBank/DDBJ whole genome shotgun (WGS) entry which is preliminary data.</text>
</comment>
<reference evidence="7 8" key="1">
    <citation type="journal article" date="2017" name="Genome Biol. Evol.">
        <title>Phytophthora megakarya and P. palmivora, closely related causal agents of cacao black pod rot, underwent increases in genome sizes and gene numbers by different mechanisms.</title>
        <authorList>
            <person name="Ali S.S."/>
            <person name="Shao J."/>
            <person name="Lary D.J."/>
            <person name="Kronmiller B."/>
            <person name="Shen D."/>
            <person name="Strem M.D."/>
            <person name="Amoako-Attah I."/>
            <person name="Akrofi A.Y."/>
            <person name="Begoude B.A."/>
            <person name="Ten Hoopen G.M."/>
            <person name="Coulibaly K."/>
            <person name="Kebe B.I."/>
            <person name="Melnick R.L."/>
            <person name="Guiltinan M.J."/>
            <person name="Tyler B.M."/>
            <person name="Meinhardt L.W."/>
            <person name="Bailey B.A."/>
        </authorList>
    </citation>
    <scope>NUCLEOTIDE SEQUENCE [LARGE SCALE GENOMIC DNA]</scope>
    <source>
        <strain evidence="8">sbr112.9</strain>
    </source>
</reference>
<name>A0A2P4XLZ4_9STRA</name>
<dbReference type="InterPro" id="IPR006571">
    <property type="entry name" value="TLDc_dom"/>
</dbReference>
<dbReference type="PANTHER" id="PTHR23354">
    <property type="entry name" value="NUCLEOLAR PROTEIN 7/ESTROGEN RECEPTOR COACTIVATOR-RELATED"/>
    <property type="match status" value="1"/>
</dbReference>
<protein>
    <recommendedName>
        <fullName evidence="4">Oxidation resistance protein 1</fullName>
    </recommendedName>
</protein>
<feature type="domain" description="TLDc" evidence="6">
    <location>
        <begin position="45"/>
        <end position="208"/>
    </location>
</feature>
<feature type="compositionally biased region" description="Basic residues" evidence="5">
    <location>
        <begin position="1"/>
        <end position="13"/>
    </location>
</feature>
<dbReference type="OrthoDB" id="26679at2759"/>
<keyword evidence="3" id="KW-0496">Mitochondrion</keyword>
<evidence type="ECO:0000313" key="7">
    <source>
        <dbReference type="EMBL" id="POM66582.1"/>
    </source>
</evidence>
<evidence type="ECO:0000259" key="6">
    <source>
        <dbReference type="PROSITE" id="PS51886"/>
    </source>
</evidence>
<dbReference type="GO" id="GO:0005739">
    <property type="term" value="C:mitochondrion"/>
    <property type="evidence" value="ECO:0007669"/>
    <property type="project" value="UniProtKB-SubCell"/>
</dbReference>
<dbReference type="EMBL" id="NCKW01009578">
    <property type="protein sequence ID" value="POM66582.1"/>
    <property type="molecule type" value="Genomic_DNA"/>
</dbReference>
<dbReference type="SMART" id="SM00584">
    <property type="entry name" value="TLDc"/>
    <property type="match status" value="1"/>
</dbReference>
<sequence>MGSKFTRLKRNKSPRREKSDGTRLARQRRLQSELPKLIGGSKNEVLSNPRHTVSLVPQLQASLAPSHRCYDWMLLYSLAQDGCSLHTLLLKVRKQTPTLVVVETTKGEVFGGFVTEEWRESANYYGIGESFVFAFNSKFECYPWSCLNTMIMFSNNECIAMGGGGDFAWCLNSDLSRGTSGCSKTFGNARLTTEPEFGIYHVEVWGFVLQM</sequence>
<comment type="similarity">
    <text evidence="2">Belongs to the OXR1 family.</text>
</comment>
<evidence type="ECO:0000256" key="4">
    <source>
        <dbReference type="ARBA" id="ARBA00040604"/>
    </source>
</evidence>
<dbReference type="AlphaFoldDB" id="A0A2P4XLZ4"/>
<organism evidence="7 8">
    <name type="scientific">Phytophthora palmivora</name>
    <dbReference type="NCBI Taxonomy" id="4796"/>
    <lineage>
        <taxon>Eukaryota</taxon>
        <taxon>Sar</taxon>
        <taxon>Stramenopiles</taxon>
        <taxon>Oomycota</taxon>
        <taxon>Peronosporomycetes</taxon>
        <taxon>Peronosporales</taxon>
        <taxon>Peronosporaceae</taxon>
        <taxon>Phytophthora</taxon>
    </lineage>
</organism>
<evidence type="ECO:0000256" key="1">
    <source>
        <dbReference type="ARBA" id="ARBA00004173"/>
    </source>
</evidence>
<proteinExistence type="inferred from homology"/>
<gene>
    <name evidence="7" type="ORF">PHPALM_17534</name>
</gene>
<accession>A0A2P4XLZ4</accession>
<dbReference type="PROSITE" id="PS51886">
    <property type="entry name" value="TLDC"/>
    <property type="match status" value="1"/>
</dbReference>
<keyword evidence="8" id="KW-1185">Reference proteome</keyword>
<evidence type="ECO:0000256" key="5">
    <source>
        <dbReference type="SAM" id="MobiDB-lite"/>
    </source>
</evidence>
<comment type="subcellular location">
    <subcellularLocation>
        <location evidence="1">Mitochondrion</location>
    </subcellularLocation>
</comment>
<evidence type="ECO:0000313" key="8">
    <source>
        <dbReference type="Proteomes" id="UP000237271"/>
    </source>
</evidence>
<feature type="region of interest" description="Disordered" evidence="5">
    <location>
        <begin position="1"/>
        <end position="26"/>
    </location>
</feature>
<dbReference type="Pfam" id="PF07534">
    <property type="entry name" value="TLD"/>
    <property type="match status" value="1"/>
</dbReference>